<dbReference type="SUPFAM" id="SSF53254">
    <property type="entry name" value="Phosphoglycerate mutase-like"/>
    <property type="match status" value="1"/>
</dbReference>
<reference evidence="1" key="1">
    <citation type="journal article" date="2020" name="Stud. Mycol.">
        <title>101 Dothideomycetes genomes: a test case for predicting lifestyles and emergence of pathogens.</title>
        <authorList>
            <person name="Haridas S."/>
            <person name="Albert R."/>
            <person name="Binder M."/>
            <person name="Bloem J."/>
            <person name="Labutti K."/>
            <person name="Salamov A."/>
            <person name="Andreopoulos B."/>
            <person name="Baker S."/>
            <person name="Barry K."/>
            <person name="Bills G."/>
            <person name="Bluhm B."/>
            <person name="Cannon C."/>
            <person name="Castanera R."/>
            <person name="Culley D."/>
            <person name="Daum C."/>
            <person name="Ezra D."/>
            <person name="Gonzalez J."/>
            <person name="Henrissat B."/>
            <person name="Kuo A."/>
            <person name="Liang C."/>
            <person name="Lipzen A."/>
            <person name="Lutzoni F."/>
            <person name="Magnuson J."/>
            <person name="Mondo S."/>
            <person name="Nolan M."/>
            <person name="Ohm R."/>
            <person name="Pangilinan J."/>
            <person name="Park H.-J."/>
            <person name="Ramirez L."/>
            <person name="Alfaro M."/>
            <person name="Sun H."/>
            <person name="Tritt A."/>
            <person name="Yoshinaga Y."/>
            <person name="Zwiers L.-H."/>
            <person name="Turgeon B."/>
            <person name="Goodwin S."/>
            <person name="Spatafora J."/>
            <person name="Crous P."/>
            <person name="Grigoriev I."/>
        </authorList>
    </citation>
    <scope>NUCLEOTIDE SEQUENCE</scope>
    <source>
        <strain evidence="1">CBS 207.26</strain>
    </source>
</reference>
<dbReference type="Gene3D" id="3.40.50.1240">
    <property type="entry name" value="Phosphoglycerate mutase-like"/>
    <property type="match status" value="1"/>
</dbReference>
<evidence type="ECO:0000313" key="1">
    <source>
        <dbReference type="EMBL" id="KAF2193163.1"/>
    </source>
</evidence>
<dbReference type="CDD" id="cd07067">
    <property type="entry name" value="HP_PGM_like"/>
    <property type="match status" value="1"/>
</dbReference>
<dbReference type="GO" id="GO:0016791">
    <property type="term" value="F:phosphatase activity"/>
    <property type="evidence" value="ECO:0007669"/>
    <property type="project" value="TreeGrafter"/>
</dbReference>
<protein>
    <submittedName>
        <fullName evidence="1">Putative phosphoglycerate mutase</fullName>
    </submittedName>
</protein>
<dbReference type="InterPro" id="IPR050275">
    <property type="entry name" value="PGM_Phosphatase"/>
</dbReference>
<dbReference type="PANTHER" id="PTHR48100:SF1">
    <property type="entry name" value="HISTIDINE PHOSPHATASE FAMILY PROTEIN-RELATED"/>
    <property type="match status" value="1"/>
</dbReference>
<dbReference type="GO" id="GO:0005737">
    <property type="term" value="C:cytoplasm"/>
    <property type="evidence" value="ECO:0007669"/>
    <property type="project" value="TreeGrafter"/>
</dbReference>
<dbReference type="Pfam" id="PF00300">
    <property type="entry name" value="His_Phos_1"/>
    <property type="match status" value="1"/>
</dbReference>
<dbReference type="PANTHER" id="PTHR48100">
    <property type="entry name" value="BROAD-SPECIFICITY PHOSPHATASE YOR283W-RELATED"/>
    <property type="match status" value="1"/>
</dbReference>
<dbReference type="InterPro" id="IPR029033">
    <property type="entry name" value="His_PPase_superfam"/>
</dbReference>
<sequence length="307" mass="34986">MAGRDAACHFKFQAVPGFFVDLTEETRRGASFRATTLPRLGLIERHYETDGITKVIDGTGNDKKPWERFRDYVDHLNGQNAASTIYKVLYITRHGLGYHNSFESNVGRDAWNNHWSHLDGDGQIVWADAQLNGDGIKQAETLSQFWSDAVSNETIPLPGAIYTSPLARCLETTRLVFAKIFEEQRAQFRPIVKELLRELLTDHTCDRRSTRSWIEENYPNYVIEPGFSEEDKLWTGGRWETMDEHTARKQRVLEEIFSTDENAFVGLTVHSYAISAILRAVGLAEFRVREGSSIALLVRAEKVNCNN</sequence>
<name>A0A6A6EQ55_9PEZI</name>
<keyword evidence="2" id="KW-1185">Reference proteome</keyword>
<gene>
    <name evidence="1" type="ORF">K469DRAFT_552254</name>
</gene>
<accession>A0A6A6EQ55</accession>
<evidence type="ECO:0000313" key="2">
    <source>
        <dbReference type="Proteomes" id="UP000800200"/>
    </source>
</evidence>
<dbReference type="EMBL" id="ML994614">
    <property type="protein sequence ID" value="KAF2193163.1"/>
    <property type="molecule type" value="Genomic_DNA"/>
</dbReference>
<dbReference type="InterPro" id="IPR013078">
    <property type="entry name" value="His_Pase_superF_clade-1"/>
</dbReference>
<dbReference type="AlphaFoldDB" id="A0A6A6EQ55"/>
<proteinExistence type="predicted"/>
<dbReference type="Proteomes" id="UP000800200">
    <property type="component" value="Unassembled WGS sequence"/>
</dbReference>
<organism evidence="1 2">
    <name type="scientific">Zopfia rhizophila CBS 207.26</name>
    <dbReference type="NCBI Taxonomy" id="1314779"/>
    <lineage>
        <taxon>Eukaryota</taxon>
        <taxon>Fungi</taxon>
        <taxon>Dikarya</taxon>
        <taxon>Ascomycota</taxon>
        <taxon>Pezizomycotina</taxon>
        <taxon>Dothideomycetes</taxon>
        <taxon>Dothideomycetes incertae sedis</taxon>
        <taxon>Zopfiaceae</taxon>
        <taxon>Zopfia</taxon>
    </lineage>
</organism>
<dbReference type="OrthoDB" id="496981at2759"/>